<accession>A0ABN0WKJ8</accession>
<dbReference type="InterPro" id="IPR036388">
    <property type="entry name" value="WH-like_DNA-bd_sf"/>
</dbReference>
<feature type="transmembrane region" description="Helical" evidence="4">
    <location>
        <begin position="106"/>
        <end position="126"/>
    </location>
</feature>
<protein>
    <submittedName>
        <fullName evidence="6">Winged helix-turn-helix domain-containing protein</fullName>
    </submittedName>
</protein>
<dbReference type="Proteomes" id="UP001501757">
    <property type="component" value="Unassembled WGS sequence"/>
</dbReference>
<dbReference type="Gene3D" id="1.10.10.10">
    <property type="entry name" value="Winged helix-like DNA-binding domain superfamily/Winged helix DNA-binding domain"/>
    <property type="match status" value="1"/>
</dbReference>
<feature type="domain" description="OmpR/PhoB-type" evidence="5">
    <location>
        <begin position="1"/>
        <end position="83"/>
    </location>
</feature>
<dbReference type="SUPFAM" id="SSF82171">
    <property type="entry name" value="DPP6 N-terminal domain-like"/>
    <property type="match status" value="1"/>
</dbReference>
<dbReference type="InterPro" id="IPR011042">
    <property type="entry name" value="6-blade_b-propeller_TolB-like"/>
</dbReference>
<comment type="similarity">
    <text evidence="1">Belongs to the TolB family.</text>
</comment>
<dbReference type="CDD" id="cd00383">
    <property type="entry name" value="trans_reg_C"/>
    <property type="match status" value="1"/>
</dbReference>
<dbReference type="Gene3D" id="2.130.10.10">
    <property type="entry name" value="YVTN repeat-like/Quinoprotein amine dehydrogenase"/>
    <property type="match status" value="1"/>
</dbReference>
<feature type="DNA-binding region" description="OmpR/PhoB-type" evidence="3">
    <location>
        <begin position="1"/>
        <end position="83"/>
    </location>
</feature>
<comment type="caution">
    <text evidence="6">The sequence shown here is derived from an EMBL/GenBank/DDBJ whole genome shotgun (WGS) entry which is preliminary data.</text>
</comment>
<keyword evidence="4" id="KW-0812">Transmembrane</keyword>
<dbReference type="Pfam" id="PF07676">
    <property type="entry name" value="PD40"/>
    <property type="match status" value="3"/>
</dbReference>
<dbReference type="InterPro" id="IPR011659">
    <property type="entry name" value="WD40"/>
</dbReference>
<dbReference type="EMBL" id="BAAAEI010000001">
    <property type="protein sequence ID" value="GAA0340524.1"/>
    <property type="molecule type" value="Genomic_DNA"/>
</dbReference>
<evidence type="ECO:0000256" key="2">
    <source>
        <dbReference type="ARBA" id="ARBA00023125"/>
    </source>
</evidence>
<dbReference type="PANTHER" id="PTHR36842">
    <property type="entry name" value="PROTEIN TOLB HOMOLOG"/>
    <property type="match status" value="1"/>
</dbReference>
<evidence type="ECO:0000256" key="3">
    <source>
        <dbReference type="PROSITE-ProRule" id="PRU01091"/>
    </source>
</evidence>
<keyword evidence="4" id="KW-1133">Transmembrane helix</keyword>
<evidence type="ECO:0000313" key="6">
    <source>
        <dbReference type="EMBL" id="GAA0340524.1"/>
    </source>
</evidence>
<dbReference type="SMART" id="SM00862">
    <property type="entry name" value="Trans_reg_C"/>
    <property type="match status" value="1"/>
</dbReference>
<dbReference type="Pfam" id="PF00486">
    <property type="entry name" value="Trans_reg_C"/>
    <property type="match status" value="1"/>
</dbReference>
<dbReference type="PANTHER" id="PTHR36842:SF1">
    <property type="entry name" value="PROTEIN TOLB"/>
    <property type="match status" value="1"/>
</dbReference>
<organism evidence="6 7">
    <name type="scientific">Bowmanella denitrificans</name>
    <dbReference type="NCBI Taxonomy" id="366582"/>
    <lineage>
        <taxon>Bacteria</taxon>
        <taxon>Pseudomonadati</taxon>
        <taxon>Pseudomonadota</taxon>
        <taxon>Gammaproteobacteria</taxon>
        <taxon>Alteromonadales</taxon>
        <taxon>Alteromonadaceae</taxon>
        <taxon>Bowmanella</taxon>
    </lineage>
</organism>
<keyword evidence="2 3" id="KW-0238">DNA-binding</keyword>
<dbReference type="SUPFAM" id="SSF101908">
    <property type="entry name" value="Putative isomerase YbhE"/>
    <property type="match status" value="1"/>
</dbReference>
<dbReference type="InterPro" id="IPR001867">
    <property type="entry name" value="OmpR/PhoB-type_DNA-bd"/>
</dbReference>
<evidence type="ECO:0000256" key="1">
    <source>
        <dbReference type="ARBA" id="ARBA00009820"/>
    </source>
</evidence>
<dbReference type="InterPro" id="IPR016032">
    <property type="entry name" value="Sig_transdc_resp-reg_C-effctor"/>
</dbReference>
<proteinExistence type="inferred from homology"/>
<dbReference type="InterPro" id="IPR015943">
    <property type="entry name" value="WD40/YVTN_repeat-like_dom_sf"/>
</dbReference>
<keyword evidence="4" id="KW-0472">Membrane</keyword>
<evidence type="ECO:0000256" key="4">
    <source>
        <dbReference type="SAM" id="Phobius"/>
    </source>
</evidence>
<evidence type="ECO:0000313" key="7">
    <source>
        <dbReference type="Proteomes" id="UP001501757"/>
    </source>
</evidence>
<gene>
    <name evidence="6" type="ORF">GCM10009092_01280</name>
</gene>
<dbReference type="Gene3D" id="2.120.10.30">
    <property type="entry name" value="TolB, C-terminal domain"/>
    <property type="match status" value="2"/>
</dbReference>
<sequence>MYFNNGEKQNLQPKLIEVLIYLADAYPAVVSRQELIDKVWQGNTYVGENALNNVIWNLRQIFKEGMQDEVIETLRKTGYRLLIAPDSLSSPSSSAEHTSRPSARRLWPWLAAAVLVILFISSFGLLNHSQQTSQRSIQALTTEPGLELFPSPSADGRYLVYKWVSADGQVDLFKRDLLQPGLAAVRLTYDQASEGHSVWSHDSRFLYFSRKDRSKAQCDIVRMDMQNYEEVFVTHCPIGGGYYYIDISPDDKILAFYGSDPDAEQSGVYFLDLQDKNASPVRFSCARHCGYKDRDMAFSPDGKHLVLTRRVNEFNENIYLVTLSDQSTRQLTQGEEDIVGLTWHPDGQRLVYAVQRADVRSGFMLDLRTGRQYPLEIEGLSYPSFARNQPWLFFQHRSEQYQIASVQVDAQISSAPYPVLQSVYNHKYPDYSATTNQLAFISNETGHYEVWVSDAFGNNRRQLTHLKRNSRYPTWSHNGQRIAFLATDDDGKGDRIYQVDVATKRISALDSPFEGHNRPTWTLDDQGIVSAVFNQDHTDIYLFRQDGSVPQRLTFNGGEYGIMQDNDKLIYSVQRKGLWQTDIHSGQTRQLLEEQHFRNPYSWTLSEQGVYFMQANNQHQQLRHYDLANGQNLVLLQIPSASVESDSPLTYDANHARLLFTETEFPQSDIKMLKDPLFQ</sequence>
<dbReference type="PROSITE" id="PS51755">
    <property type="entry name" value="OMPR_PHOB"/>
    <property type="match status" value="1"/>
</dbReference>
<reference evidence="6 7" key="1">
    <citation type="journal article" date="2019" name="Int. J. Syst. Evol. Microbiol.">
        <title>The Global Catalogue of Microorganisms (GCM) 10K type strain sequencing project: providing services to taxonomists for standard genome sequencing and annotation.</title>
        <authorList>
            <consortium name="The Broad Institute Genomics Platform"/>
            <consortium name="The Broad Institute Genome Sequencing Center for Infectious Disease"/>
            <person name="Wu L."/>
            <person name="Ma J."/>
        </authorList>
    </citation>
    <scope>NUCLEOTIDE SEQUENCE [LARGE SCALE GENOMIC DNA]</scope>
    <source>
        <strain evidence="6 7">JCM 13378</strain>
    </source>
</reference>
<name>A0ABN0WKJ8_9ALTE</name>
<keyword evidence="7" id="KW-1185">Reference proteome</keyword>
<dbReference type="SUPFAM" id="SSF46894">
    <property type="entry name" value="C-terminal effector domain of the bipartite response regulators"/>
    <property type="match status" value="1"/>
</dbReference>
<evidence type="ECO:0000259" key="5">
    <source>
        <dbReference type="PROSITE" id="PS51755"/>
    </source>
</evidence>